<protein>
    <submittedName>
        <fullName evidence="2">Uncharacterized protein</fullName>
    </submittedName>
</protein>
<keyword evidence="3" id="KW-1185">Reference proteome</keyword>
<gene>
    <name evidence="2" type="ORF">M3P05_18000</name>
</gene>
<accession>A0ABT0PKP1</accession>
<dbReference type="EMBL" id="JAMFLX010000033">
    <property type="protein sequence ID" value="MCL6271816.1"/>
    <property type="molecule type" value="Genomic_DNA"/>
</dbReference>
<dbReference type="Proteomes" id="UP001203338">
    <property type="component" value="Unassembled WGS sequence"/>
</dbReference>
<evidence type="ECO:0000313" key="3">
    <source>
        <dbReference type="Proteomes" id="UP001203338"/>
    </source>
</evidence>
<feature type="transmembrane region" description="Helical" evidence="1">
    <location>
        <begin position="44"/>
        <end position="66"/>
    </location>
</feature>
<evidence type="ECO:0000256" key="1">
    <source>
        <dbReference type="SAM" id="Phobius"/>
    </source>
</evidence>
<proteinExistence type="predicted"/>
<sequence length="108" mass="12402">MWWRIVLLVLAYLVLGAHFLRLGSVVWAILITVAPLILFYRKHIVVTLLQGGLIAGTLFVWVPTTYNLISMRILFEQPWLRMAVILGTVIVCNLQIVFLANRLKSENR</sequence>
<dbReference type="RefSeq" id="WP_249701472.1">
    <property type="nucleotide sequence ID" value="NZ_JAMFLX010000033.1"/>
</dbReference>
<comment type="caution">
    <text evidence="2">The sequence shown here is derived from an EMBL/GenBank/DDBJ whole genome shotgun (WGS) entry which is preliminary data.</text>
</comment>
<keyword evidence="1" id="KW-1133">Transmembrane helix</keyword>
<organism evidence="2 3">
    <name type="scientific">Parendozoicomonas callyspongiae</name>
    <dbReference type="NCBI Taxonomy" id="2942213"/>
    <lineage>
        <taxon>Bacteria</taxon>
        <taxon>Pseudomonadati</taxon>
        <taxon>Pseudomonadota</taxon>
        <taxon>Gammaproteobacteria</taxon>
        <taxon>Oceanospirillales</taxon>
        <taxon>Endozoicomonadaceae</taxon>
        <taxon>Parendozoicomonas</taxon>
    </lineage>
</organism>
<keyword evidence="1" id="KW-0812">Transmembrane</keyword>
<reference evidence="2 3" key="1">
    <citation type="submission" date="2022-05" db="EMBL/GenBank/DDBJ databases">
        <authorList>
            <person name="Park J.-S."/>
        </authorList>
    </citation>
    <scope>NUCLEOTIDE SEQUENCE [LARGE SCALE GENOMIC DNA]</scope>
    <source>
        <strain evidence="2 3">2012CJ34-2</strain>
    </source>
</reference>
<name>A0ABT0PKP1_9GAMM</name>
<evidence type="ECO:0000313" key="2">
    <source>
        <dbReference type="EMBL" id="MCL6271816.1"/>
    </source>
</evidence>
<keyword evidence="1" id="KW-0472">Membrane</keyword>
<feature type="transmembrane region" description="Helical" evidence="1">
    <location>
        <begin position="78"/>
        <end position="100"/>
    </location>
</feature>